<dbReference type="Gene3D" id="2.60.34.10">
    <property type="entry name" value="Substrate Binding Domain Of DNAk, Chain A, domain 1"/>
    <property type="match status" value="1"/>
</dbReference>
<protein>
    <submittedName>
        <fullName evidence="8">Molecular chaperone DnaK</fullName>
    </submittedName>
</protein>
<evidence type="ECO:0000256" key="1">
    <source>
        <dbReference type="ARBA" id="ARBA00007381"/>
    </source>
</evidence>
<dbReference type="GO" id="GO:0005524">
    <property type="term" value="F:ATP binding"/>
    <property type="evidence" value="ECO:0007669"/>
    <property type="project" value="UniProtKB-KW"/>
</dbReference>
<evidence type="ECO:0000256" key="5">
    <source>
        <dbReference type="ARBA" id="ARBA00023016"/>
    </source>
</evidence>
<dbReference type="FunFam" id="3.30.420.40:FF:000028">
    <property type="entry name" value="heat shock 70 kDa protein-like"/>
    <property type="match status" value="1"/>
</dbReference>
<gene>
    <name evidence="8" type="ORF">Val02_52070</name>
</gene>
<keyword evidence="4 7" id="KW-0067">ATP-binding</keyword>
<reference evidence="8" key="1">
    <citation type="submission" date="2021-01" db="EMBL/GenBank/DDBJ databases">
        <title>Whole genome shotgun sequence of Virgisporangium aliadipatigenens NBRC 105644.</title>
        <authorList>
            <person name="Komaki H."/>
            <person name="Tamura T."/>
        </authorList>
    </citation>
    <scope>NUCLEOTIDE SEQUENCE</scope>
    <source>
        <strain evidence="8">NBRC 105644</strain>
    </source>
</reference>
<dbReference type="InterPro" id="IPR018181">
    <property type="entry name" value="Heat_shock_70_CS"/>
</dbReference>
<evidence type="ECO:0000256" key="7">
    <source>
        <dbReference type="RuleBase" id="RU003322"/>
    </source>
</evidence>
<dbReference type="InterPro" id="IPR029047">
    <property type="entry name" value="HSP70_peptide-bd_sf"/>
</dbReference>
<dbReference type="GO" id="GO:0140662">
    <property type="term" value="F:ATP-dependent protein folding chaperone"/>
    <property type="evidence" value="ECO:0007669"/>
    <property type="project" value="InterPro"/>
</dbReference>
<dbReference type="SUPFAM" id="SSF53067">
    <property type="entry name" value="Actin-like ATPase domain"/>
    <property type="match status" value="2"/>
</dbReference>
<dbReference type="Gene3D" id="3.30.420.40">
    <property type="match status" value="2"/>
</dbReference>
<evidence type="ECO:0000256" key="6">
    <source>
        <dbReference type="ARBA" id="ARBA00023186"/>
    </source>
</evidence>
<dbReference type="AlphaFoldDB" id="A0A8J3YR30"/>
<proteinExistence type="inferred from homology"/>
<dbReference type="PROSITE" id="PS00297">
    <property type="entry name" value="HSP70_1"/>
    <property type="match status" value="1"/>
</dbReference>
<dbReference type="SUPFAM" id="SSF100920">
    <property type="entry name" value="Heat shock protein 70kD (HSP70), peptide-binding domain"/>
    <property type="match status" value="1"/>
</dbReference>
<keyword evidence="9" id="KW-1185">Reference proteome</keyword>
<evidence type="ECO:0000313" key="9">
    <source>
        <dbReference type="Proteomes" id="UP000619260"/>
    </source>
</evidence>
<dbReference type="InterPro" id="IPR013126">
    <property type="entry name" value="Hsp_70_fam"/>
</dbReference>
<dbReference type="PROSITE" id="PS00329">
    <property type="entry name" value="HSP70_2"/>
    <property type="match status" value="1"/>
</dbReference>
<evidence type="ECO:0000256" key="3">
    <source>
        <dbReference type="ARBA" id="ARBA00022741"/>
    </source>
</evidence>
<dbReference type="Gene3D" id="3.90.640.10">
    <property type="entry name" value="Actin, Chain A, domain 4"/>
    <property type="match status" value="1"/>
</dbReference>
<organism evidence="8 9">
    <name type="scientific">Virgisporangium aliadipatigenens</name>
    <dbReference type="NCBI Taxonomy" id="741659"/>
    <lineage>
        <taxon>Bacteria</taxon>
        <taxon>Bacillati</taxon>
        <taxon>Actinomycetota</taxon>
        <taxon>Actinomycetes</taxon>
        <taxon>Micromonosporales</taxon>
        <taxon>Micromonosporaceae</taxon>
        <taxon>Virgisporangium</taxon>
    </lineage>
</organism>
<evidence type="ECO:0000256" key="2">
    <source>
        <dbReference type="ARBA" id="ARBA00022553"/>
    </source>
</evidence>
<dbReference type="PRINTS" id="PR00301">
    <property type="entry name" value="HEATSHOCK70"/>
</dbReference>
<comment type="caution">
    <text evidence="8">The sequence shown here is derived from an EMBL/GenBank/DDBJ whole genome shotgun (WGS) entry which is preliminary data.</text>
</comment>
<keyword evidence="3 7" id="KW-0547">Nucleotide-binding</keyword>
<dbReference type="PANTHER" id="PTHR19375">
    <property type="entry name" value="HEAT SHOCK PROTEIN 70KDA"/>
    <property type="match status" value="1"/>
</dbReference>
<dbReference type="CDD" id="cd24029">
    <property type="entry name" value="ASKHA_NBD_HSP70_DnaK_HscA_HscC"/>
    <property type="match status" value="1"/>
</dbReference>
<keyword evidence="6" id="KW-0143">Chaperone</keyword>
<sequence length="531" mass="55903">MGQPLGIDLGTTYSVVSTVDSSGLPVVLRNPLGAESTPSVVCFESPTSVLVGAAAKAAAPVLPDLVVSLVKRQMGTDRLFTLHGTEYTPEAVSALILRALVEGHTPADGTPARAVVTVPAYFGIREREATQEAGILAGLDVRELVSEPLAAAFNYGLTPFSEEGSVVVYDLGGGTFDATLLTFDGRAAVLGTDGDTELGGADWDRRLADHLLERFADAARVPTDPADDAAFMTDLLLTAEEAKRALSVTSTHEVKLRGFGRTVTLPVTRADFESMTRDLVDSTLSCVHRLLTTAGAGPVSRCLLVGGSSRMPMVAAALAAEFRWRVSLHDPDLAVAKGAALRAAHLAGATWVTPEWGTEAVPAPRAPAASGAEPRRRDWSATMGSVVPRSFGLLIHDSDDRAGTRRFVQHVIHRNAPLPVTDGEATVATILDDQGTVRIEVFEQAGAVPSAEVADNRRVLDGELSGLPPGLPAGSPIRIVLSLGLDGRLGLTATEPRSGAELHLSAYIDGVLDRETRDTTRTGLSRLTVRQ</sequence>
<keyword evidence="2" id="KW-0597">Phosphoprotein</keyword>
<dbReference type="RefSeq" id="WP_203901813.1">
    <property type="nucleotide sequence ID" value="NZ_BOPF01000020.1"/>
</dbReference>
<dbReference type="Pfam" id="PF00012">
    <property type="entry name" value="HSP70"/>
    <property type="match status" value="2"/>
</dbReference>
<dbReference type="FunFam" id="3.90.640.10:FF:000003">
    <property type="entry name" value="Molecular chaperone DnaK"/>
    <property type="match status" value="1"/>
</dbReference>
<keyword evidence="5" id="KW-0346">Stress response</keyword>
<evidence type="ECO:0000256" key="4">
    <source>
        <dbReference type="ARBA" id="ARBA00022840"/>
    </source>
</evidence>
<dbReference type="Proteomes" id="UP000619260">
    <property type="component" value="Unassembled WGS sequence"/>
</dbReference>
<evidence type="ECO:0000313" key="8">
    <source>
        <dbReference type="EMBL" id="GIJ48321.1"/>
    </source>
</evidence>
<accession>A0A8J3YR30</accession>
<comment type="similarity">
    <text evidence="1 7">Belongs to the heat shock protein 70 family.</text>
</comment>
<name>A0A8J3YR30_9ACTN</name>
<dbReference type="EMBL" id="BOPF01000020">
    <property type="protein sequence ID" value="GIJ48321.1"/>
    <property type="molecule type" value="Genomic_DNA"/>
</dbReference>
<dbReference type="InterPro" id="IPR043129">
    <property type="entry name" value="ATPase_NBD"/>
</dbReference>